<dbReference type="GO" id="GO:0033176">
    <property type="term" value="C:proton-transporting V-type ATPase complex"/>
    <property type="evidence" value="ECO:0007669"/>
    <property type="project" value="TreeGrafter"/>
</dbReference>
<feature type="signal peptide" evidence="2">
    <location>
        <begin position="1"/>
        <end position="20"/>
    </location>
</feature>
<evidence type="ECO:0000313" key="4">
    <source>
        <dbReference type="Proteomes" id="UP000007801"/>
    </source>
</evidence>
<dbReference type="HOGENOM" id="CLU_662718_0_0_1"/>
<feature type="transmembrane region" description="Helical" evidence="1">
    <location>
        <begin position="380"/>
        <end position="403"/>
    </location>
</feature>
<keyword evidence="1" id="KW-0812">Transmembrane</keyword>
<gene>
    <name evidence="3" type="primary">Dana\GF15670</name>
    <name evidence="3" type="synonym">dana_GLEANR_16434</name>
    <name evidence="3" type="ORF">GF15670</name>
</gene>
<dbReference type="PANTHER" id="PTHR12471">
    <property type="entry name" value="VACUOLAR ATP SYNTHASE SUBUNIT S1"/>
    <property type="match status" value="1"/>
</dbReference>
<protein>
    <submittedName>
        <fullName evidence="3">Uncharacterized protein</fullName>
    </submittedName>
</protein>
<dbReference type="STRING" id="7217.B3MNT6"/>
<evidence type="ECO:0000256" key="2">
    <source>
        <dbReference type="SAM" id="SignalP"/>
    </source>
</evidence>
<keyword evidence="2" id="KW-0732">Signal</keyword>
<dbReference type="OrthoDB" id="7863632at2759"/>
<dbReference type="EMBL" id="CH902620">
    <property type="protein sequence ID" value="EDV32123.2"/>
    <property type="molecule type" value="Genomic_DNA"/>
</dbReference>
<organism evidence="3 4">
    <name type="scientific">Drosophila ananassae</name>
    <name type="common">Fruit fly</name>
    <dbReference type="NCBI Taxonomy" id="7217"/>
    <lineage>
        <taxon>Eukaryota</taxon>
        <taxon>Metazoa</taxon>
        <taxon>Ecdysozoa</taxon>
        <taxon>Arthropoda</taxon>
        <taxon>Hexapoda</taxon>
        <taxon>Insecta</taxon>
        <taxon>Pterygota</taxon>
        <taxon>Neoptera</taxon>
        <taxon>Endopterygota</taxon>
        <taxon>Diptera</taxon>
        <taxon>Brachycera</taxon>
        <taxon>Muscomorpha</taxon>
        <taxon>Ephydroidea</taxon>
        <taxon>Drosophilidae</taxon>
        <taxon>Drosophila</taxon>
        <taxon>Sophophora</taxon>
    </lineage>
</organism>
<dbReference type="GO" id="GO:0030641">
    <property type="term" value="P:regulation of cellular pH"/>
    <property type="evidence" value="ECO:0007669"/>
    <property type="project" value="TreeGrafter"/>
</dbReference>
<name>B3MNT6_DROAN</name>
<dbReference type="InParanoid" id="B3MNT6"/>
<dbReference type="PANTHER" id="PTHR12471:SF7">
    <property type="entry name" value="V-TYPE PROTON ATPASE SUBUNIT S1"/>
    <property type="match status" value="1"/>
</dbReference>
<reference evidence="3 4" key="1">
    <citation type="journal article" date="2007" name="Nature">
        <title>Evolution of genes and genomes on the Drosophila phylogeny.</title>
        <authorList>
            <consortium name="Drosophila 12 Genomes Consortium"/>
            <person name="Clark A.G."/>
            <person name="Eisen M.B."/>
            <person name="Smith D.R."/>
            <person name="Bergman C.M."/>
            <person name="Oliver B."/>
            <person name="Markow T.A."/>
            <person name="Kaufman T.C."/>
            <person name="Kellis M."/>
            <person name="Gelbart W."/>
            <person name="Iyer V.N."/>
            <person name="Pollard D.A."/>
            <person name="Sackton T.B."/>
            <person name="Larracuente A.M."/>
            <person name="Singh N.D."/>
            <person name="Abad J.P."/>
            <person name="Abt D.N."/>
            <person name="Adryan B."/>
            <person name="Aguade M."/>
            <person name="Akashi H."/>
            <person name="Anderson W.W."/>
            <person name="Aquadro C.F."/>
            <person name="Ardell D.H."/>
            <person name="Arguello R."/>
            <person name="Artieri C.G."/>
            <person name="Barbash D.A."/>
            <person name="Barker D."/>
            <person name="Barsanti P."/>
            <person name="Batterham P."/>
            <person name="Batzoglou S."/>
            <person name="Begun D."/>
            <person name="Bhutkar A."/>
            <person name="Blanco E."/>
            <person name="Bosak S.A."/>
            <person name="Bradley R.K."/>
            <person name="Brand A.D."/>
            <person name="Brent M.R."/>
            <person name="Brooks A.N."/>
            <person name="Brown R.H."/>
            <person name="Butlin R.K."/>
            <person name="Caggese C."/>
            <person name="Calvi B.R."/>
            <person name="Bernardo de Carvalho A."/>
            <person name="Caspi A."/>
            <person name="Castrezana S."/>
            <person name="Celniker S.E."/>
            <person name="Chang J.L."/>
            <person name="Chapple C."/>
            <person name="Chatterji S."/>
            <person name="Chinwalla A."/>
            <person name="Civetta A."/>
            <person name="Clifton S.W."/>
            <person name="Comeron J.M."/>
            <person name="Costello J.C."/>
            <person name="Coyne J.A."/>
            <person name="Daub J."/>
            <person name="David R.G."/>
            <person name="Delcher A.L."/>
            <person name="Delehaunty K."/>
            <person name="Do C.B."/>
            <person name="Ebling H."/>
            <person name="Edwards K."/>
            <person name="Eickbush T."/>
            <person name="Evans J.D."/>
            <person name="Filipski A."/>
            <person name="Findeiss S."/>
            <person name="Freyhult E."/>
            <person name="Fulton L."/>
            <person name="Fulton R."/>
            <person name="Garcia A.C."/>
            <person name="Gardiner A."/>
            <person name="Garfield D.A."/>
            <person name="Garvin B.E."/>
            <person name="Gibson G."/>
            <person name="Gilbert D."/>
            <person name="Gnerre S."/>
            <person name="Godfrey J."/>
            <person name="Good R."/>
            <person name="Gotea V."/>
            <person name="Gravely B."/>
            <person name="Greenberg A.J."/>
            <person name="Griffiths-Jones S."/>
            <person name="Gross S."/>
            <person name="Guigo R."/>
            <person name="Gustafson E.A."/>
            <person name="Haerty W."/>
            <person name="Hahn M.W."/>
            <person name="Halligan D.L."/>
            <person name="Halpern A.L."/>
            <person name="Halter G.M."/>
            <person name="Han M.V."/>
            <person name="Heger A."/>
            <person name="Hillier L."/>
            <person name="Hinrichs A.S."/>
            <person name="Holmes I."/>
            <person name="Hoskins R.A."/>
            <person name="Hubisz M.J."/>
            <person name="Hultmark D."/>
            <person name="Huntley M.A."/>
            <person name="Jaffe D.B."/>
            <person name="Jagadeeshan S."/>
            <person name="Jeck W.R."/>
            <person name="Johnson J."/>
            <person name="Jones C.D."/>
            <person name="Jordan W.C."/>
            <person name="Karpen G.H."/>
            <person name="Kataoka E."/>
            <person name="Keightley P.D."/>
            <person name="Kheradpour P."/>
            <person name="Kirkness E.F."/>
            <person name="Koerich L.B."/>
            <person name="Kristiansen K."/>
            <person name="Kudrna D."/>
            <person name="Kulathinal R.J."/>
            <person name="Kumar S."/>
            <person name="Kwok R."/>
            <person name="Lander E."/>
            <person name="Langley C.H."/>
            <person name="Lapoint R."/>
            <person name="Lazzaro B.P."/>
            <person name="Lee S.J."/>
            <person name="Levesque L."/>
            <person name="Li R."/>
            <person name="Lin C.F."/>
            <person name="Lin M.F."/>
            <person name="Lindblad-Toh K."/>
            <person name="Llopart A."/>
            <person name="Long M."/>
            <person name="Low L."/>
            <person name="Lozovsky E."/>
            <person name="Lu J."/>
            <person name="Luo M."/>
            <person name="Machado C.A."/>
            <person name="Makalowski W."/>
            <person name="Marzo M."/>
            <person name="Matsuda M."/>
            <person name="Matzkin L."/>
            <person name="McAllister B."/>
            <person name="McBride C.S."/>
            <person name="McKernan B."/>
            <person name="McKernan K."/>
            <person name="Mendez-Lago M."/>
            <person name="Minx P."/>
            <person name="Mollenhauer M.U."/>
            <person name="Montooth K."/>
            <person name="Mount S.M."/>
            <person name="Mu X."/>
            <person name="Myers E."/>
            <person name="Negre B."/>
            <person name="Newfeld S."/>
            <person name="Nielsen R."/>
            <person name="Noor M.A."/>
            <person name="O'Grady P."/>
            <person name="Pachter L."/>
            <person name="Papaceit M."/>
            <person name="Parisi M.J."/>
            <person name="Parisi M."/>
            <person name="Parts L."/>
            <person name="Pedersen J.S."/>
            <person name="Pesole G."/>
            <person name="Phillippy A.M."/>
            <person name="Ponting C.P."/>
            <person name="Pop M."/>
            <person name="Porcelli D."/>
            <person name="Powell J.R."/>
            <person name="Prohaska S."/>
            <person name="Pruitt K."/>
            <person name="Puig M."/>
            <person name="Quesneville H."/>
            <person name="Ram K.R."/>
            <person name="Rand D."/>
            <person name="Rasmussen M.D."/>
            <person name="Reed L.K."/>
            <person name="Reenan R."/>
            <person name="Reily A."/>
            <person name="Remington K.A."/>
            <person name="Rieger T.T."/>
            <person name="Ritchie M.G."/>
            <person name="Robin C."/>
            <person name="Rogers Y.H."/>
            <person name="Rohde C."/>
            <person name="Rozas J."/>
            <person name="Rubenfield M.J."/>
            <person name="Ruiz A."/>
            <person name="Russo S."/>
            <person name="Salzberg S.L."/>
            <person name="Sanchez-Gracia A."/>
            <person name="Saranga D.J."/>
            <person name="Sato H."/>
            <person name="Schaeffer S.W."/>
            <person name="Schatz M.C."/>
            <person name="Schlenke T."/>
            <person name="Schwartz R."/>
            <person name="Segarra C."/>
            <person name="Singh R.S."/>
            <person name="Sirot L."/>
            <person name="Sirota M."/>
            <person name="Sisneros N.B."/>
            <person name="Smith C.D."/>
            <person name="Smith T.F."/>
            <person name="Spieth J."/>
            <person name="Stage D.E."/>
            <person name="Stark A."/>
            <person name="Stephan W."/>
            <person name="Strausberg R.L."/>
            <person name="Strempel S."/>
            <person name="Sturgill D."/>
            <person name="Sutton G."/>
            <person name="Sutton G.G."/>
            <person name="Tao W."/>
            <person name="Teichmann S."/>
            <person name="Tobari Y.N."/>
            <person name="Tomimura Y."/>
            <person name="Tsolas J.M."/>
            <person name="Valente V.L."/>
            <person name="Venter E."/>
            <person name="Venter J.C."/>
            <person name="Vicario S."/>
            <person name="Vieira F.G."/>
            <person name="Vilella A.J."/>
            <person name="Villasante A."/>
            <person name="Walenz B."/>
            <person name="Wang J."/>
            <person name="Wasserman M."/>
            <person name="Watts T."/>
            <person name="Wilson D."/>
            <person name="Wilson R.K."/>
            <person name="Wing R.A."/>
            <person name="Wolfner M.F."/>
            <person name="Wong A."/>
            <person name="Wong G.K."/>
            <person name="Wu C.I."/>
            <person name="Wu G."/>
            <person name="Yamamoto D."/>
            <person name="Yang H.P."/>
            <person name="Yang S.P."/>
            <person name="Yorke J.A."/>
            <person name="Yoshida K."/>
            <person name="Zdobnov E."/>
            <person name="Zhang P."/>
            <person name="Zhang Y."/>
            <person name="Zimin A.V."/>
            <person name="Baldwin J."/>
            <person name="Abdouelleil A."/>
            <person name="Abdulkadir J."/>
            <person name="Abebe A."/>
            <person name="Abera B."/>
            <person name="Abreu J."/>
            <person name="Acer S.C."/>
            <person name="Aftuck L."/>
            <person name="Alexander A."/>
            <person name="An P."/>
            <person name="Anderson E."/>
            <person name="Anderson S."/>
            <person name="Arachi H."/>
            <person name="Azer M."/>
            <person name="Bachantsang P."/>
            <person name="Barry A."/>
            <person name="Bayul T."/>
            <person name="Berlin A."/>
            <person name="Bessette D."/>
            <person name="Bloom T."/>
            <person name="Blye J."/>
            <person name="Boguslavskiy L."/>
            <person name="Bonnet C."/>
            <person name="Boukhgalter B."/>
            <person name="Bourzgui I."/>
            <person name="Brown A."/>
            <person name="Cahill P."/>
            <person name="Channer S."/>
            <person name="Cheshatsang Y."/>
            <person name="Chuda L."/>
            <person name="Citroen M."/>
            <person name="Collymore A."/>
            <person name="Cooke P."/>
            <person name="Costello M."/>
            <person name="D'Aco K."/>
            <person name="Daza R."/>
            <person name="De Haan G."/>
            <person name="DeGray S."/>
            <person name="DeMaso C."/>
            <person name="Dhargay N."/>
            <person name="Dooley K."/>
            <person name="Dooley E."/>
            <person name="Doricent M."/>
            <person name="Dorje P."/>
            <person name="Dorjee K."/>
            <person name="Dupes A."/>
            <person name="Elong R."/>
            <person name="Falk J."/>
            <person name="Farina A."/>
            <person name="Faro S."/>
            <person name="Ferguson D."/>
            <person name="Fisher S."/>
            <person name="Foley C.D."/>
            <person name="Franke A."/>
            <person name="Friedrich D."/>
            <person name="Gadbois L."/>
            <person name="Gearin G."/>
            <person name="Gearin C.R."/>
            <person name="Giannoukos G."/>
            <person name="Goode T."/>
            <person name="Graham J."/>
            <person name="Grandbois E."/>
            <person name="Grewal S."/>
            <person name="Gyaltsen K."/>
            <person name="Hafez N."/>
            <person name="Hagos B."/>
            <person name="Hall J."/>
            <person name="Henson C."/>
            <person name="Hollinger A."/>
            <person name="Honan T."/>
            <person name="Huard M.D."/>
            <person name="Hughes L."/>
            <person name="Hurhula B."/>
            <person name="Husby M.E."/>
            <person name="Kamat A."/>
            <person name="Kanga B."/>
            <person name="Kashin S."/>
            <person name="Khazanovich D."/>
            <person name="Kisner P."/>
            <person name="Lance K."/>
            <person name="Lara M."/>
            <person name="Lee W."/>
            <person name="Lennon N."/>
            <person name="Letendre F."/>
            <person name="LeVine R."/>
            <person name="Lipovsky A."/>
            <person name="Liu X."/>
            <person name="Liu J."/>
            <person name="Liu S."/>
            <person name="Lokyitsang T."/>
            <person name="Lokyitsang Y."/>
            <person name="Lubonja R."/>
            <person name="Lui A."/>
            <person name="MacDonald P."/>
            <person name="Magnisalis V."/>
            <person name="Maru K."/>
            <person name="Matthews C."/>
            <person name="McCusker W."/>
            <person name="McDonough S."/>
            <person name="Mehta T."/>
            <person name="Meldrim J."/>
            <person name="Meneus L."/>
            <person name="Mihai O."/>
            <person name="Mihalev A."/>
            <person name="Mihova T."/>
            <person name="Mittelman R."/>
            <person name="Mlenga V."/>
            <person name="Montmayeur A."/>
            <person name="Mulrain L."/>
            <person name="Navidi A."/>
            <person name="Naylor J."/>
            <person name="Negash T."/>
            <person name="Nguyen T."/>
            <person name="Nguyen N."/>
            <person name="Nicol R."/>
            <person name="Norbu C."/>
            <person name="Norbu N."/>
            <person name="Novod N."/>
            <person name="O'Neill B."/>
            <person name="Osman S."/>
            <person name="Markiewicz E."/>
            <person name="Oyono O.L."/>
            <person name="Patti C."/>
            <person name="Phunkhang P."/>
            <person name="Pierre F."/>
            <person name="Priest M."/>
            <person name="Raghuraman S."/>
            <person name="Rege F."/>
            <person name="Reyes R."/>
            <person name="Rise C."/>
            <person name="Rogov P."/>
            <person name="Ross K."/>
            <person name="Ryan E."/>
            <person name="Settipalli S."/>
            <person name="Shea T."/>
            <person name="Sherpa N."/>
            <person name="Shi L."/>
            <person name="Shih D."/>
            <person name="Sparrow T."/>
            <person name="Spaulding J."/>
            <person name="Stalker J."/>
            <person name="Stange-Thomann N."/>
            <person name="Stavropoulos S."/>
            <person name="Stone C."/>
            <person name="Strader C."/>
            <person name="Tesfaye S."/>
            <person name="Thomson T."/>
            <person name="Thoulutsang Y."/>
            <person name="Thoulutsang D."/>
            <person name="Topham K."/>
            <person name="Topping I."/>
            <person name="Tsamla T."/>
            <person name="Vassiliev H."/>
            <person name="Vo A."/>
            <person name="Wangchuk T."/>
            <person name="Wangdi T."/>
            <person name="Weiand M."/>
            <person name="Wilkinson J."/>
            <person name="Wilson A."/>
            <person name="Yadav S."/>
            <person name="Young G."/>
            <person name="Yu Q."/>
            <person name="Zembek L."/>
            <person name="Zhong D."/>
            <person name="Zimmer A."/>
            <person name="Zwirko Z."/>
            <person name="Jaffe D.B."/>
            <person name="Alvarez P."/>
            <person name="Brockman W."/>
            <person name="Butler J."/>
            <person name="Chin C."/>
            <person name="Gnerre S."/>
            <person name="Grabherr M."/>
            <person name="Kleber M."/>
            <person name="Mauceli E."/>
            <person name="MacCallum I."/>
        </authorList>
    </citation>
    <scope>NUCLEOTIDE SEQUENCE [LARGE SCALE GENOMIC DNA]</scope>
    <source>
        <strain evidence="4">Tucson 14024-0371.13</strain>
    </source>
</reference>
<accession>B3MNT6</accession>
<keyword evidence="4" id="KW-1185">Reference proteome</keyword>
<dbReference type="Proteomes" id="UP000007801">
    <property type="component" value="Unassembled WGS sequence"/>
</dbReference>
<sequence length="425" mass="48022">MKMFCFLSLFLVLCFSLVSAKLLSSPPVLIWGLETPPSQSIFKALKKDQFTAMMKRLQKDNMIVAYLASELTAKDINCDVCFPYLNQIKPMNFYSQVEEPFLALEKVAKATEAIVWHSPSTSVISNLELEMEMRCQKGKIHCFDLKDRNFMAHDQAMAVSTYQFTDCPVVHIYSAFTEESHAYLRRQASKENMPIINDPSAPQITQTIQKEIDSEISHTGNMTILRHANLVIAYSRIVAIRKDRRSTGINFNTTYINIMPGNESVALTMINGKDILQGIAVVLETSSGPLVLEFLPVYGNWYLTRAVYEGNESYHPRDLIFFSGQFSLCCESVVFFSAREGRIVLYSFHIDFIQEESSSGLNENYVAKDCWSCSHFITPALAQITFISGFILVMLTVGLSLLWGIGRNTFVQNVQEPPLHIKADA</sequence>
<keyword evidence="1" id="KW-1133">Transmembrane helix</keyword>
<evidence type="ECO:0000313" key="3">
    <source>
        <dbReference type="EMBL" id="EDV32123.2"/>
    </source>
</evidence>
<keyword evidence="1" id="KW-0472">Membrane</keyword>
<dbReference type="GO" id="GO:0001671">
    <property type="term" value="F:ATPase activator activity"/>
    <property type="evidence" value="ECO:0007669"/>
    <property type="project" value="TreeGrafter"/>
</dbReference>
<dbReference type="eggNOG" id="KOG3868">
    <property type="taxonomic scope" value="Eukaryota"/>
</dbReference>
<proteinExistence type="predicted"/>
<evidence type="ECO:0000256" key="1">
    <source>
        <dbReference type="SAM" id="Phobius"/>
    </source>
</evidence>
<dbReference type="AlphaFoldDB" id="B3MNT6"/>
<feature type="chain" id="PRO_5006454871" evidence="2">
    <location>
        <begin position="21"/>
        <end position="425"/>
    </location>
</feature>
<dbReference type="InterPro" id="IPR008388">
    <property type="entry name" value="Ac45_acc_su"/>
</dbReference>